<feature type="domain" description="Solute-binding protein family 5" evidence="3">
    <location>
        <begin position="107"/>
        <end position="486"/>
    </location>
</feature>
<organism evidence="4 5">
    <name type="scientific">Psychrobacter pacificensis</name>
    <dbReference type="NCBI Taxonomy" id="112002"/>
    <lineage>
        <taxon>Bacteria</taxon>
        <taxon>Pseudomonadati</taxon>
        <taxon>Pseudomonadota</taxon>
        <taxon>Gammaproteobacteria</taxon>
        <taxon>Moraxellales</taxon>
        <taxon>Moraxellaceae</taxon>
        <taxon>Psychrobacter</taxon>
    </lineage>
</organism>
<evidence type="ECO:0000256" key="1">
    <source>
        <dbReference type="ARBA" id="ARBA00005695"/>
    </source>
</evidence>
<dbReference type="SUPFAM" id="SSF53850">
    <property type="entry name" value="Periplasmic binding protein-like II"/>
    <property type="match status" value="1"/>
</dbReference>
<dbReference type="GO" id="GO:1904680">
    <property type="term" value="F:peptide transmembrane transporter activity"/>
    <property type="evidence" value="ECO:0007669"/>
    <property type="project" value="TreeGrafter"/>
</dbReference>
<dbReference type="Pfam" id="PF00496">
    <property type="entry name" value="SBP_bac_5"/>
    <property type="match status" value="1"/>
</dbReference>
<dbReference type="PIRSF" id="PIRSF002741">
    <property type="entry name" value="MppA"/>
    <property type="match status" value="1"/>
</dbReference>
<dbReference type="Proteomes" id="UP000198501">
    <property type="component" value="Unassembled WGS sequence"/>
</dbReference>
<dbReference type="InterPro" id="IPR023765">
    <property type="entry name" value="SBP_5_CS"/>
</dbReference>
<name>A0A1G6VD34_9GAMM</name>
<dbReference type="CDD" id="cd08493">
    <property type="entry name" value="PBP2_DppA_like"/>
    <property type="match status" value="1"/>
</dbReference>
<dbReference type="GO" id="GO:0043190">
    <property type="term" value="C:ATP-binding cassette (ABC) transporter complex"/>
    <property type="evidence" value="ECO:0007669"/>
    <property type="project" value="InterPro"/>
</dbReference>
<dbReference type="Gene3D" id="3.90.76.10">
    <property type="entry name" value="Dipeptide-binding Protein, Domain 1"/>
    <property type="match status" value="1"/>
</dbReference>
<dbReference type="PANTHER" id="PTHR30290">
    <property type="entry name" value="PERIPLASMIC BINDING COMPONENT OF ABC TRANSPORTER"/>
    <property type="match status" value="1"/>
</dbReference>
<gene>
    <name evidence="4" type="ORF">SAMN05660405_00492</name>
</gene>
<protein>
    <submittedName>
        <fullName evidence="4">Dipeptide transport system substrate-binding protein</fullName>
    </submittedName>
</protein>
<evidence type="ECO:0000313" key="5">
    <source>
        <dbReference type="Proteomes" id="UP000198501"/>
    </source>
</evidence>
<dbReference type="FunFam" id="3.10.105.10:FF:000002">
    <property type="entry name" value="Dipeptide ABC transporter, substrate-binding protein"/>
    <property type="match status" value="1"/>
</dbReference>
<dbReference type="AlphaFoldDB" id="A0A1G6VD34"/>
<dbReference type="Gene3D" id="3.40.190.10">
    <property type="entry name" value="Periplasmic binding protein-like II"/>
    <property type="match status" value="1"/>
</dbReference>
<dbReference type="PANTHER" id="PTHR30290:SF38">
    <property type="entry name" value="D,D-DIPEPTIDE-BINDING PERIPLASMIC PROTEIN DDPA-RELATED"/>
    <property type="match status" value="1"/>
</dbReference>
<sequence length="568" mass="62967">MLIPQTGIAIYKQLPIITCDVIMQKSLFKLTLLATLILGVSACSGDNKTTDESAASSDAKAAKTLLYCSEGSPAGFDPAQYTAGTDFDASAYPIYNGLVQFKRDGTEIQPGLAESWDISEDGKTYTFNLRKGVKFGKTDYFTPSRDFNADDLIFTLKRLTNPDFEFNKAYPAEFPYSVGMGLPDIISNIEKVDDYTVKVTLNEVNAPFLQNLAMPFAYINSAEYADQLMASGNEPDINNKPVGTGPFVFTSYQKDAQIRYTKNPDYWDKDNIYIDNLVFVITKDSAVRAQKVQAGECHVSAYPKPAEIESVKKSGKATVLDQPGFNVGYVGYNVEKPKLSDLKVRQALDMAINKDAIINAVYQSEGLKATNPMPPTQWGYDDSLKDAPYDVEKAKALIKEAGADNMNIDLWYMPVQRPYNPNAKLMAEMLQADWAKIGVNAKLVTYEWGEYLKRAAKGEPDVILAGWTGDNGDPDNWLGSLLSCDAVGGNNYSRWCNKDFDNLVMKGRQVTNQDERVDDYVQAQQIFKEQLPWTTMAHSVVTVFTAPNVVDFKISPLGAVRFDGVNVE</sequence>
<dbReference type="PROSITE" id="PS01040">
    <property type="entry name" value="SBP_BACTERIAL_5"/>
    <property type="match status" value="1"/>
</dbReference>
<dbReference type="EMBL" id="FNAL01000003">
    <property type="protein sequence ID" value="SDD50927.1"/>
    <property type="molecule type" value="Genomic_DNA"/>
</dbReference>
<keyword evidence="2" id="KW-0732">Signal</keyword>
<evidence type="ECO:0000256" key="2">
    <source>
        <dbReference type="ARBA" id="ARBA00022729"/>
    </source>
</evidence>
<dbReference type="Gene3D" id="3.10.105.10">
    <property type="entry name" value="Dipeptide-binding Protein, Domain 3"/>
    <property type="match status" value="1"/>
</dbReference>
<comment type="similarity">
    <text evidence="1">Belongs to the bacterial solute-binding protein 5 family.</text>
</comment>
<evidence type="ECO:0000313" key="4">
    <source>
        <dbReference type="EMBL" id="SDD50927.1"/>
    </source>
</evidence>
<dbReference type="InterPro" id="IPR030678">
    <property type="entry name" value="Peptide/Ni-bd"/>
</dbReference>
<reference evidence="4 5" key="1">
    <citation type="submission" date="2016-10" db="EMBL/GenBank/DDBJ databases">
        <authorList>
            <person name="de Groot N.N."/>
        </authorList>
    </citation>
    <scope>NUCLEOTIDE SEQUENCE [LARGE SCALE GENOMIC DNA]</scope>
    <source>
        <strain evidence="4 5">DSM 23406</strain>
    </source>
</reference>
<dbReference type="InterPro" id="IPR039424">
    <property type="entry name" value="SBP_5"/>
</dbReference>
<accession>A0A1G6VD34</accession>
<dbReference type="GO" id="GO:0030288">
    <property type="term" value="C:outer membrane-bounded periplasmic space"/>
    <property type="evidence" value="ECO:0007669"/>
    <property type="project" value="TreeGrafter"/>
</dbReference>
<proteinExistence type="inferred from homology"/>
<evidence type="ECO:0000259" key="3">
    <source>
        <dbReference type="Pfam" id="PF00496"/>
    </source>
</evidence>
<dbReference type="GO" id="GO:0042938">
    <property type="term" value="P:dipeptide transport"/>
    <property type="evidence" value="ECO:0007669"/>
    <property type="project" value="TreeGrafter"/>
</dbReference>
<dbReference type="InterPro" id="IPR000914">
    <property type="entry name" value="SBP_5_dom"/>
</dbReference>